<name>A0A563F261_9PSEU</name>
<protein>
    <submittedName>
        <fullName evidence="1">Uncharacterized protein</fullName>
    </submittedName>
</protein>
<dbReference type="OrthoDB" id="4188782at2"/>
<reference evidence="1 2" key="1">
    <citation type="submission" date="2019-07" db="EMBL/GenBank/DDBJ databases">
        <title>Lentzea xizangensis sp. nov., isolated from Qinghai-Tibetan Plateau Soils.</title>
        <authorList>
            <person name="Huang J."/>
        </authorList>
    </citation>
    <scope>NUCLEOTIDE SEQUENCE [LARGE SCALE GENOMIC DNA]</scope>
    <source>
        <strain evidence="1 2">FXJ1.1311</strain>
    </source>
</reference>
<dbReference type="AlphaFoldDB" id="A0A563F261"/>
<proteinExistence type="predicted"/>
<dbReference type="Proteomes" id="UP000316639">
    <property type="component" value="Unassembled WGS sequence"/>
</dbReference>
<organism evidence="1 2">
    <name type="scientific">Lentzea tibetensis</name>
    <dbReference type="NCBI Taxonomy" id="2591470"/>
    <lineage>
        <taxon>Bacteria</taxon>
        <taxon>Bacillati</taxon>
        <taxon>Actinomycetota</taxon>
        <taxon>Actinomycetes</taxon>
        <taxon>Pseudonocardiales</taxon>
        <taxon>Pseudonocardiaceae</taxon>
        <taxon>Lentzea</taxon>
    </lineage>
</organism>
<sequence length="168" mass="18560">MNTPSAYYLERVLPGGQFDNEDTSPGGWHYGRAATTINMCGWAMRQSLGPVVRRVDDSCSQATREYLRHRRNIGRDFNAPAHQAVDGTSVSANTSCTAHYNYFHGTDFAGGTNGGHWAHPAGPAASSVRYRFTTLDHRAVVVRDPVLGWGFLPITCVQRPTQLYNDDD</sequence>
<comment type="caution">
    <text evidence="1">The sequence shown here is derived from an EMBL/GenBank/DDBJ whole genome shotgun (WGS) entry which is preliminary data.</text>
</comment>
<keyword evidence="2" id="KW-1185">Reference proteome</keyword>
<dbReference type="EMBL" id="VOBR01000001">
    <property type="protein sequence ID" value="TWP54003.1"/>
    <property type="molecule type" value="Genomic_DNA"/>
</dbReference>
<evidence type="ECO:0000313" key="2">
    <source>
        <dbReference type="Proteomes" id="UP000316639"/>
    </source>
</evidence>
<accession>A0A563F261</accession>
<gene>
    <name evidence="1" type="ORF">FKR81_00040</name>
</gene>
<evidence type="ECO:0000313" key="1">
    <source>
        <dbReference type="EMBL" id="TWP54003.1"/>
    </source>
</evidence>